<dbReference type="STRING" id="457427.SSOG_01929"/>
<dbReference type="Proteomes" id="UP000003963">
    <property type="component" value="Unassembled WGS sequence"/>
</dbReference>
<gene>
    <name evidence="1" type="ORF">SSOG_01929</name>
</gene>
<dbReference type="HOGENOM" id="CLU_747858_0_0_11"/>
<organism evidence="1 2">
    <name type="scientific">Streptomyces himastatinicus ATCC 53653</name>
    <dbReference type="NCBI Taxonomy" id="457427"/>
    <lineage>
        <taxon>Bacteria</taxon>
        <taxon>Bacillati</taxon>
        <taxon>Actinomycetota</taxon>
        <taxon>Actinomycetes</taxon>
        <taxon>Kitasatosporales</taxon>
        <taxon>Streptomycetaceae</taxon>
        <taxon>Streptomyces</taxon>
        <taxon>Streptomyces violaceusniger group</taxon>
    </lineage>
</organism>
<sequence length="391" mass="41354">MTHRSVVVRARSLLLEKRSRMREKRMSRTGKKVGITLGGILVCLLLVGGVLYATGTLQSWRDDRELSGACEGSLAAQQVRDALGSDDVGARDTSADGPGVLASCRAEVTGGGSGLSIQVYRGSRSEGAMAYLDRRGLASYSPPVSPLGTWPGVLLNDPGMPRASLWLRCHGKEDKSLLVTARLEGLGGKAWSGDRRRDFAAAVTATSKKAADAFGCADPDGGSLTGLADNPRDRPVPISKATGTCAALRPHSRAAARAGLDHVWTTRSGGSAPVEDCVLTTSDDPQVPGYWISAYYGPYAESFATEVAASRVQGERGQEKDAHLTWATAECPGTDQRALYVLRGIIADTGTTTRPGEVPVRHDSAALRADLLTAFARQSSERHHCGDLKAP</sequence>
<dbReference type="AlphaFoldDB" id="D9WTW9"/>
<reference evidence="1 2" key="1">
    <citation type="submission" date="2009-02" db="EMBL/GenBank/DDBJ databases">
        <title>Annotation of Streptomyces hygroscopicus strain ATCC 53653.</title>
        <authorList>
            <consortium name="The Broad Institute Genome Sequencing Platform"/>
            <consortium name="Broad Institute Microbial Sequencing Center"/>
            <person name="Fischbach M."/>
            <person name="Godfrey P."/>
            <person name="Ward D."/>
            <person name="Young S."/>
            <person name="Zeng Q."/>
            <person name="Koehrsen M."/>
            <person name="Alvarado L."/>
            <person name="Berlin A.M."/>
            <person name="Bochicchio J."/>
            <person name="Borenstein D."/>
            <person name="Chapman S.B."/>
            <person name="Chen Z."/>
            <person name="Engels R."/>
            <person name="Freedman E."/>
            <person name="Gellesch M."/>
            <person name="Goldberg J."/>
            <person name="Griggs A."/>
            <person name="Gujja S."/>
            <person name="Heilman E.R."/>
            <person name="Heiman D.I."/>
            <person name="Hepburn T.A."/>
            <person name="Howarth C."/>
            <person name="Jen D."/>
            <person name="Larson L."/>
            <person name="Lewis B."/>
            <person name="Mehta T."/>
            <person name="Park D."/>
            <person name="Pearson M."/>
            <person name="Richards J."/>
            <person name="Roberts A."/>
            <person name="Saif S."/>
            <person name="Shea T.D."/>
            <person name="Shenoy N."/>
            <person name="Sisk P."/>
            <person name="Stolte C."/>
            <person name="Sykes S.N."/>
            <person name="Thomson T."/>
            <person name="Walk T."/>
            <person name="White J."/>
            <person name="Yandava C."/>
            <person name="Straight P."/>
            <person name="Clardy J."/>
            <person name="Hung D."/>
            <person name="Kolter R."/>
            <person name="Mekalanos J."/>
            <person name="Walker S."/>
            <person name="Walsh C.T."/>
            <person name="Wieland-Brown L.C."/>
            <person name="Haas B."/>
            <person name="Nusbaum C."/>
            <person name="Birren B."/>
        </authorList>
    </citation>
    <scope>NUCLEOTIDE SEQUENCE [LARGE SCALE GENOMIC DNA]</scope>
    <source>
        <strain evidence="1 2">ATCC 53653</strain>
    </source>
</reference>
<evidence type="ECO:0000313" key="2">
    <source>
        <dbReference type="Proteomes" id="UP000003963"/>
    </source>
</evidence>
<dbReference type="EMBL" id="GG657754">
    <property type="protein sequence ID" value="EFL22217.1"/>
    <property type="molecule type" value="Genomic_DNA"/>
</dbReference>
<evidence type="ECO:0000313" key="1">
    <source>
        <dbReference type="EMBL" id="EFL22217.1"/>
    </source>
</evidence>
<protein>
    <submittedName>
        <fullName evidence="1">LigA protein</fullName>
    </submittedName>
</protein>
<proteinExistence type="predicted"/>
<keyword evidence="2" id="KW-1185">Reference proteome</keyword>
<name>D9WTW9_9ACTN</name>
<accession>D9WTW9</accession>